<dbReference type="RefSeq" id="XP_025430858.1">
    <property type="nucleotide sequence ID" value="XM_025575153.1"/>
</dbReference>
<dbReference type="STRING" id="1450539.A0A318ZBV1"/>
<evidence type="ECO:0000313" key="4">
    <source>
        <dbReference type="Proteomes" id="UP000248349"/>
    </source>
</evidence>
<dbReference type="SUPFAM" id="SSF53383">
    <property type="entry name" value="PLP-dependent transferases"/>
    <property type="match status" value="1"/>
</dbReference>
<keyword evidence="4" id="KW-1185">Reference proteome</keyword>
<protein>
    <submittedName>
        <fullName evidence="3">PLP-dependent transferase</fullName>
    </submittedName>
</protein>
<accession>A0A318ZBV1</accession>
<proteinExistence type="predicted"/>
<dbReference type="InterPro" id="IPR015424">
    <property type="entry name" value="PyrdxlP-dep_Trfase"/>
</dbReference>
<evidence type="ECO:0000256" key="1">
    <source>
        <dbReference type="ARBA" id="ARBA00022898"/>
    </source>
</evidence>
<dbReference type="PANTHER" id="PTHR43092:SF2">
    <property type="entry name" value="HERCYNYLCYSTEINE SULFOXIDE LYASE"/>
    <property type="match status" value="1"/>
</dbReference>
<dbReference type="OrthoDB" id="5978656at2759"/>
<dbReference type="InterPro" id="IPR015421">
    <property type="entry name" value="PyrdxlP-dep_Trfase_major"/>
</dbReference>
<sequence length="495" mass="54482">MAPTPFGAPMRQHFLLDPNYKNLNHGSFGTYPTPIRETLHNFQTQAESSPDEFLRYTQPAALTTARHSLSQLLNCPASDLVFVKNATTGIATILHNLPFADHDVLLYFSTVYGAVENGIFSLLDHLPPGKLQTRKIEYSLFPAPLAPAMLVETFRQTIREVRAQGLTPKIAVLETVVSLPGIRFPVEEIVAVCRAEGVWSCVDAAHGVGMLGLDLGVEFNGETPGRQGEKEEDAAGAAGAGGNSTSYPKLKLHGVDFLTSNCHKWLYTPRSCALLYVNPIHQHLIRTTLPTSWGYIPAENGNHKARPSLMASAGTKTPFETLFEFVATADDTPYLCTPAALQFRTDICGGEEAIYTYLEDLANEAADLVSEGLGTEVLGDLSPEEKENGLKRSLWRRCAMNNVRLPLEVAVAGTGQHANKDGKQVLQPAQVPAVVDWMQRRLVEDYRTFVPVFAHGGWLWVRLSAQVYLEKSDFEWLVPVLKALVGRVKEEFNLA</sequence>
<gene>
    <name evidence="3" type="ORF">BP01DRAFT_357227</name>
</gene>
<evidence type="ECO:0000256" key="2">
    <source>
        <dbReference type="SAM" id="MobiDB-lite"/>
    </source>
</evidence>
<dbReference type="GeneID" id="37076381"/>
<evidence type="ECO:0000313" key="3">
    <source>
        <dbReference type="EMBL" id="PYH44876.1"/>
    </source>
</evidence>
<dbReference type="EMBL" id="KZ821234">
    <property type="protein sequence ID" value="PYH44876.1"/>
    <property type="molecule type" value="Genomic_DNA"/>
</dbReference>
<dbReference type="AlphaFoldDB" id="A0A318ZBV1"/>
<keyword evidence="3" id="KW-0808">Transferase</keyword>
<feature type="region of interest" description="Disordered" evidence="2">
    <location>
        <begin position="222"/>
        <end position="242"/>
    </location>
</feature>
<name>A0A318ZBV1_9EURO</name>
<dbReference type="GO" id="GO:0016740">
    <property type="term" value="F:transferase activity"/>
    <property type="evidence" value="ECO:0007669"/>
    <property type="project" value="UniProtKB-KW"/>
</dbReference>
<dbReference type="Gene3D" id="3.40.640.10">
    <property type="entry name" value="Type I PLP-dependent aspartate aminotransferase-like (Major domain)"/>
    <property type="match status" value="1"/>
</dbReference>
<reference evidence="3 4" key="1">
    <citation type="submission" date="2016-12" db="EMBL/GenBank/DDBJ databases">
        <title>The genomes of Aspergillus section Nigri reveals drivers in fungal speciation.</title>
        <authorList>
            <consortium name="DOE Joint Genome Institute"/>
            <person name="Vesth T.C."/>
            <person name="Nybo J."/>
            <person name="Theobald S."/>
            <person name="Brandl J."/>
            <person name="Frisvad J.C."/>
            <person name="Nielsen K.F."/>
            <person name="Lyhne E.K."/>
            <person name="Kogle M.E."/>
            <person name="Kuo A."/>
            <person name="Riley R."/>
            <person name="Clum A."/>
            <person name="Nolan M."/>
            <person name="Lipzen A."/>
            <person name="Salamov A."/>
            <person name="Henrissat B."/>
            <person name="Wiebenga A."/>
            <person name="De Vries R.P."/>
            <person name="Grigoriev I.V."/>
            <person name="Mortensen U.H."/>
            <person name="Andersen M.R."/>
            <person name="Baker S.E."/>
        </authorList>
    </citation>
    <scope>NUCLEOTIDE SEQUENCE [LARGE SCALE GENOMIC DNA]</scope>
    <source>
        <strain evidence="3 4">JOP 1030-1</strain>
    </source>
</reference>
<organism evidence="3 4">
    <name type="scientific">Aspergillus saccharolyticus JOP 1030-1</name>
    <dbReference type="NCBI Taxonomy" id="1450539"/>
    <lineage>
        <taxon>Eukaryota</taxon>
        <taxon>Fungi</taxon>
        <taxon>Dikarya</taxon>
        <taxon>Ascomycota</taxon>
        <taxon>Pezizomycotina</taxon>
        <taxon>Eurotiomycetes</taxon>
        <taxon>Eurotiomycetidae</taxon>
        <taxon>Eurotiales</taxon>
        <taxon>Aspergillaceae</taxon>
        <taxon>Aspergillus</taxon>
        <taxon>Aspergillus subgen. Circumdati</taxon>
    </lineage>
</organism>
<dbReference type="Proteomes" id="UP000248349">
    <property type="component" value="Unassembled WGS sequence"/>
</dbReference>
<dbReference type="PANTHER" id="PTHR43092">
    <property type="entry name" value="L-CYSTEINE DESULFHYDRASE"/>
    <property type="match status" value="1"/>
</dbReference>
<keyword evidence="1" id="KW-0663">Pyridoxal phosphate</keyword>